<evidence type="ECO:0000256" key="2">
    <source>
        <dbReference type="ARBA" id="ARBA00004604"/>
    </source>
</evidence>
<dbReference type="EMBL" id="ML119123">
    <property type="protein sequence ID" value="RPB13367.1"/>
    <property type="molecule type" value="Genomic_DNA"/>
</dbReference>
<dbReference type="PIRSF" id="PIRSF015952">
    <property type="entry name" value="U3snoRNP11"/>
    <property type="match status" value="1"/>
</dbReference>
<evidence type="ECO:0000256" key="8">
    <source>
        <dbReference type="SAM" id="MobiDB-lite"/>
    </source>
</evidence>
<proteinExistence type="inferred from homology"/>
<dbReference type="PANTHER" id="PTHR12838">
    <property type="entry name" value="U3 SMALL NUCLEOLAR RNA-ASSOCIATED PROTEIN 11"/>
    <property type="match status" value="1"/>
</dbReference>
<feature type="coiled-coil region" evidence="7">
    <location>
        <begin position="190"/>
        <end position="223"/>
    </location>
</feature>
<dbReference type="GO" id="GO:0006364">
    <property type="term" value="P:rRNA processing"/>
    <property type="evidence" value="ECO:0007669"/>
    <property type="project" value="UniProtKB-UniRule"/>
</dbReference>
<comment type="function">
    <text evidence="1 6">Involved in nucleolar processing of pre-18S ribosomal RNA.</text>
</comment>
<dbReference type="InParanoid" id="A0A3N4KS88"/>
<feature type="region of interest" description="Disordered" evidence="8">
    <location>
        <begin position="1"/>
        <end position="24"/>
    </location>
</feature>
<keyword evidence="4 6" id="KW-0698">rRNA processing</keyword>
<evidence type="ECO:0000256" key="4">
    <source>
        <dbReference type="ARBA" id="ARBA00022552"/>
    </source>
</evidence>
<organism evidence="9 10">
    <name type="scientific">Morchella conica CCBAS932</name>
    <dbReference type="NCBI Taxonomy" id="1392247"/>
    <lineage>
        <taxon>Eukaryota</taxon>
        <taxon>Fungi</taxon>
        <taxon>Dikarya</taxon>
        <taxon>Ascomycota</taxon>
        <taxon>Pezizomycotina</taxon>
        <taxon>Pezizomycetes</taxon>
        <taxon>Pezizales</taxon>
        <taxon>Morchellaceae</taxon>
        <taxon>Morchella</taxon>
    </lineage>
</organism>
<sequence length="241" mass="28031">MSSMRNAVQRRNHKERSQPQERAKWGLLEKKKDYVLRARDYNAKKKALKSLRAKASTRNPDEFYFAMTSSTTRNGIKVTERPDSEAMSTDVVKLLKTQDAGYIRTQSAVERNKIDRLEKELGFMDTAEGVGGKHMVFVDSEKEAKDFKAEEYFGTHKDLVGRKFNRPRLETLAEVEVKGRGVDGEERKIRKQREAKYKELEARMKRAEELAAAERELAMQRERMKKGGMVAKNKWARVRRK</sequence>
<dbReference type="AlphaFoldDB" id="A0A3N4KS88"/>
<gene>
    <name evidence="9" type="ORF">P167DRAFT_521774</name>
</gene>
<protein>
    <recommendedName>
        <fullName evidence="6">U3 small nucleolar RNA-associated protein 11</fullName>
        <shortName evidence="6">U3 snoRNA-associated protein 11</shortName>
    </recommendedName>
</protein>
<dbReference type="InterPro" id="IPR007144">
    <property type="entry name" value="SSU_processome_Utp11"/>
</dbReference>
<comment type="similarity">
    <text evidence="3 6">Belongs to the UTP11 family.</text>
</comment>
<keyword evidence="10" id="KW-1185">Reference proteome</keyword>
<dbReference type="STRING" id="1392247.A0A3N4KS88"/>
<dbReference type="PANTHER" id="PTHR12838:SF0">
    <property type="entry name" value="U3 SMALL NUCLEOLAR RNA-ASSOCIATED PROTEIN 11-RELATED"/>
    <property type="match status" value="1"/>
</dbReference>
<evidence type="ECO:0000256" key="1">
    <source>
        <dbReference type="ARBA" id="ARBA00004099"/>
    </source>
</evidence>
<comment type="subcellular location">
    <subcellularLocation>
        <location evidence="2 6">Nucleus</location>
        <location evidence="2 6">Nucleolus</location>
    </subcellularLocation>
</comment>
<feature type="compositionally biased region" description="Basic and acidic residues" evidence="8">
    <location>
        <begin position="15"/>
        <end position="24"/>
    </location>
</feature>
<evidence type="ECO:0000313" key="10">
    <source>
        <dbReference type="Proteomes" id="UP000277580"/>
    </source>
</evidence>
<evidence type="ECO:0000256" key="3">
    <source>
        <dbReference type="ARBA" id="ARBA00008105"/>
    </source>
</evidence>
<keyword evidence="5 6" id="KW-0539">Nucleus</keyword>
<keyword evidence="7" id="KW-0175">Coiled coil</keyword>
<name>A0A3N4KS88_9PEZI</name>
<evidence type="ECO:0000256" key="7">
    <source>
        <dbReference type="SAM" id="Coils"/>
    </source>
</evidence>
<dbReference type="OrthoDB" id="29058at2759"/>
<dbReference type="GO" id="GO:0032040">
    <property type="term" value="C:small-subunit processome"/>
    <property type="evidence" value="ECO:0007669"/>
    <property type="project" value="UniProtKB-UniRule"/>
</dbReference>
<dbReference type="Pfam" id="PF03998">
    <property type="entry name" value="Utp11"/>
    <property type="match status" value="1"/>
</dbReference>
<dbReference type="Proteomes" id="UP000277580">
    <property type="component" value="Unassembled WGS sequence"/>
</dbReference>
<comment type="subunit">
    <text evidence="6">Component of the ribosomal small subunit (SSU) processome.</text>
</comment>
<accession>A0A3N4KS88</accession>
<dbReference type="FunCoup" id="A0A3N4KS88">
    <property type="interactions" value="708"/>
</dbReference>
<evidence type="ECO:0000256" key="5">
    <source>
        <dbReference type="ARBA" id="ARBA00023242"/>
    </source>
</evidence>
<reference evidence="9 10" key="1">
    <citation type="journal article" date="2018" name="Nat. Ecol. Evol.">
        <title>Pezizomycetes genomes reveal the molecular basis of ectomycorrhizal truffle lifestyle.</title>
        <authorList>
            <person name="Murat C."/>
            <person name="Payen T."/>
            <person name="Noel B."/>
            <person name="Kuo A."/>
            <person name="Morin E."/>
            <person name="Chen J."/>
            <person name="Kohler A."/>
            <person name="Krizsan K."/>
            <person name="Balestrini R."/>
            <person name="Da Silva C."/>
            <person name="Montanini B."/>
            <person name="Hainaut M."/>
            <person name="Levati E."/>
            <person name="Barry K.W."/>
            <person name="Belfiori B."/>
            <person name="Cichocki N."/>
            <person name="Clum A."/>
            <person name="Dockter R.B."/>
            <person name="Fauchery L."/>
            <person name="Guy J."/>
            <person name="Iotti M."/>
            <person name="Le Tacon F."/>
            <person name="Lindquist E.A."/>
            <person name="Lipzen A."/>
            <person name="Malagnac F."/>
            <person name="Mello A."/>
            <person name="Molinier V."/>
            <person name="Miyauchi S."/>
            <person name="Poulain J."/>
            <person name="Riccioni C."/>
            <person name="Rubini A."/>
            <person name="Sitrit Y."/>
            <person name="Splivallo R."/>
            <person name="Traeger S."/>
            <person name="Wang M."/>
            <person name="Zifcakova L."/>
            <person name="Wipf D."/>
            <person name="Zambonelli A."/>
            <person name="Paolocci F."/>
            <person name="Nowrousian M."/>
            <person name="Ottonello S."/>
            <person name="Baldrian P."/>
            <person name="Spatafora J.W."/>
            <person name="Henrissat B."/>
            <person name="Nagy L.G."/>
            <person name="Aury J.M."/>
            <person name="Wincker P."/>
            <person name="Grigoriev I.V."/>
            <person name="Bonfante P."/>
            <person name="Martin F.M."/>
        </authorList>
    </citation>
    <scope>NUCLEOTIDE SEQUENCE [LARGE SCALE GENOMIC DNA]</scope>
    <source>
        <strain evidence="9 10">CCBAS932</strain>
    </source>
</reference>
<evidence type="ECO:0000313" key="9">
    <source>
        <dbReference type="EMBL" id="RPB13367.1"/>
    </source>
</evidence>
<evidence type="ECO:0000256" key="6">
    <source>
        <dbReference type="PIRNR" id="PIRNR015952"/>
    </source>
</evidence>